<dbReference type="Gene3D" id="3.30.300.30">
    <property type="match status" value="1"/>
</dbReference>
<dbReference type="PROSITE" id="PS00012">
    <property type="entry name" value="PHOSPHOPANTETHEINE"/>
    <property type="match status" value="1"/>
</dbReference>
<dbReference type="SUPFAM" id="SSF56801">
    <property type="entry name" value="Acetyl-CoA synthetase-like"/>
    <property type="match status" value="1"/>
</dbReference>
<evidence type="ECO:0000313" key="5">
    <source>
        <dbReference type="EMBL" id="MBE0459708.1"/>
    </source>
</evidence>
<accession>A0ABR9FS99</accession>
<keyword evidence="3" id="KW-0597">Phosphoprotein</keyword>
<dbReference type="Pfam" id="PF00501">
    <property type="entry name" value="AMP-binding"/>
    <property type="match status" value="1"/>
</dbReference>
<dbReference type="InterPro" id="IPR036736">
    <property type="entry name" value="ACP-like_sf"/>
</dbReference>
<evidence type="ECO:0000313" key="6">
    <source>
        <dbReference type="Proteomes" id="UP000707245"/>
    </source>
</evidence>
<dbReference type="InterPro" id="IPR000873">
    <property type="entry name" value="AMP-dep_synth/lig_dom"/>
</dbReference>
<dbReference type="InterPro" id="IPR045851">
    <property type="entry name" value="AMP-bd_C_sf"/>
</dbReference>
<gene>
    <name evidence="5" type="ORF">EI167_20200</name>
</gene>
<protein>
    <submittedName>
        <fullName evidence="5">Non-ribosomal peptide synthetase</fullName>
    </submittedName>
</protein>
<dbReference type="Proteomes" id="UP000707245">
    <property type="component" value="Unassembled WGS sequence"/>
</dbReference>
<feature type="domain" description="Carrier" evidence="4">
    <location>
        <begin position="568"/>
        <end position="641"/>
    </location>
</feature>
<dbReference type="Gene3D" id="3.40.50.12780">
    <property type="entry name" value="N-terminal domain of ligase-like"/>
    <property type="match status" value="1"/>
</dbReference>
<organism evidence="5 6">
    <name type="scientific">Pseudoalteromonas prydzensis</name>
    <dbReference type="NCBI Taxonomy" id="182141"/>
    <lineage>
        <taxon>Bacteria</taxon>
        <taxon>Pseudomonadati</taxon>
        <taxon>Pseudomonadota</taxon>
        <taxon>Gammaproteobacteria</taxon>
        <taxon>Alteromonadales</taxon>
        <taxon>Pseudoalteromonadaceae</taxon>
        <taxon>Pseudoalteromonas</taxon>
    </lineage>
</organism>
<dbReference type="EMBL" id="RRZA01000102">
    <property type="protein sequence ID" value="MBE0459708.1"/>
    <property type="molecule type" value="Genomic_DNA"/>
</dbReference>
<name>A0ABR9FS99_9GAMM</name>
<dbReference type="SUPFAM" id="SSF47336">
    <property type="entry name" value="ACP-like"/>
    <property type="match status" value="1"/>
</dbReference>
<evidence type="ECO:0000256" key="2">
    <source>
        <dbReference type="ARBA" id="ARBA00022450"/>
    </source>
</evidence>
<dbReference type="InterPro" id="IPR025110">
    <property type="entry name" value="AMP-bd_C"/>
</dbReference>
<dbReference type="Gene3D" id="1.10.1200.10">
    <property type="entry name" value="ACP-like"/>
    <property type="match status" value="1"/>
</dbReference>
<comment type="caution">
    <text evidence="5">The sequence shown here is derived from an EMBL/GenBank/DDBJ whole genome shotgun (WGS) entry which is preliminary data.</text>
</comment>
<sequence>MFGKESKLHFLKDIGQISYEFSYLSLYEQSAGVSYFLNSKNQRGKSVILALPQEPCFFVSILGCMFSGSIAVPIAIPNKRNKERISRLSGILSAIETEIIITTQQNVSIFEGIIAEFEISFKGRIIAIEDILEQKNPHHSIRPQADCPAIIQFSSGTTGIPKGVVITHRNISQNYEIIRGVFKETPDSVVFCWLPLFHDMGLFGNFFQVIISGLSCYYIKPEQFVQRPEIWVQGISYYRANISGGPNFAYDLVASRISEQTKEGLDLSCWTTAFNGAEVIQPRTLERFTDCLGSQGFNENSFLPCYGLAEATLFVAGSHLGDLPLGMSKIQHPLVAGKDLQCSGKVSDLGKVRIVDPKAQTVMSDGQIGEIWISGHHTTSCYWNESELTTKLLNASLLSCEGERFVRTGDMGLVKDSHLYVTGRLKEMVVIRGRNYYPTDIESALCGLHDAFFENGVVAFSIEHDGEERLVIIQEIKRTYVRKIDTKMLENSIKAKIVEFFNIKPDAVGLVLQGSIARTSSGKLKRLAMVDYFKDNAIKFINVVNLSQKNHSSDSTSAIQTTSVIALSGHEQVLDYLISRIEQETNTRGIMPDQPLFELGVDSMLAAKLTGELAKSLNKTVEPTIFWEHDSLEEIVSALTV</sequence>
<dbReference type="Pfam" id="PF23024">
    <property type="entry name" value="AMP-dom_DIP2-like"/>
    <property type="match status" value="1"/>
</dbReference>
<dbReference type="PROSITE" id="PS00455">
    <property type="entry name" value="AMP_BINDING"/>
    <property type="match status" value="1"/>
</dbReference>
<dbReference type="Pfam" id="PF00550">
    <property type="entry name" value="PP-binding"/>
    <property type="match status" value="1"/>
</dbReference>
<keyword evidence="2" id="KW-0596">Phosphopantetheine</keyword>
<proteinExistence type="inferred from homology"/>
<reference evidence="5 6" key="1">
    <citation type="submission" date="2020-07" db="EMBL/GenBank/DDBJ databases">
        <title>Halophilic bacteria isolated from french cheeses.</title>
        <authorList>
            <person name="Kothe C.I."/>
            <person name="Farah-Kraiem B."/>
            <person name="Renault P."/>
            <person name="Dridi B."/>
        </authorList>
    </citation>
    <scope>NUCLEOTIDE SEQUENCE [LARGE SCALE GENOMIC DNA]</scope>
    <source>
        <strain evidence="5 6">FME14</strain>
    </source>
</reference>
<dbReference type="PANTHER" id="PTHR22754:SF32">
    <property type="entry name" value="DISCO-INTERACTING PROTEIN 2"/>
    <property type="match status" value="1"/>
</dbReference>
<dbReference type="InterPro" id="IPR006162">
    <property type="entry name" value="Ppantetheine_attach_site"/>
</dbReference>
<evidence type="ECO:0000256" key="1">
    <source>
        <dbReference type="ARBA" id="ARBA00006432"/>
    </source>
</evidence>
<comment type="similarity">
    <text evidence="1">Belongs to the ATP-dependent AMP-binding enzyme family.</text>
</comment>
<keyword evidence="6" id="KW-1185">Reference proteome</keyword>
<dbReference type="InterPro" id="IPR042099">
    <property type="entry name" value="ANL_N_sf"/>
</dbReference>
<dbReference type="RefSeq" id="WP_192543050.1">
    <property type="nucleotide sequence ID" value="NZ_RRZA01000102.1"/>
</dbReference>
<evidence type="ECO:0000256" key="3">
    <source>
        <dbReference type="ARBA" id="ARBA00022553"/>
    </source>
</evidence>
<evidence type="ECO:0000259" key="4">
    <source>
        <dbReference type="PROSITE" id="PS50075"/>
    </source>
</evidence>
<dbReference type="PANTHER" id="PTHR22754">
    <property type="entry name" value="DISCO-INTERACTING PROTEIN 2 DIP2 -RELATED"/>
    <property type="match status" value="1"/>
</dbReference>
<dbReference type="InterPro" id="IPR009081">
    <property type="entry name" value="PP-bd_ACP"/>
</dbReference>
<dbReference type="InterPro" id="IPR020845">
    <property type="entry name" value="AMP-binding_CS"/>
</dbReference>
<dbReference type="PROSITE" id="PS50075">
    <property type="entry name" value="CARRIER"/>
    <property type="match status" value="1"/>
</dbReference>